<dbReference type="PRINTS" id="PR00111">
    <property type="entry name" value="ABHYDROLASE"/>
</dbReference>
<dbReference type="SUPFAM" id="SSF53474">
    <property type="entry name" value="alpha/beta-Hydrolases"/>
    <property type="match status" value="1"/>
</dbReference>
<dbReference type="PANTHER" id="PTHR43433:SF5">
    <property type="entry name" value="AB HYDROLASE-1 DOMAIN-CONTAINING PROTEIN"/>
    <property type="match status" value="1"/>
</dbReference>
<dbReference type="Gene3D" id="3.40.50.1820">
    <property type="entry name" value="alpha/beta hydrolase"/>
    <property type="match status" value="1"/>
</dbReference>
<evidence type="ECO:0000313" key="3">
    <source>
        <dbReference type="Proteomes" id="UP001369736"/>
    </source>
</evidence>
<dbReference type="PANTHER" id="PTHR43433">
    <property type="entry name" value="HYDROLASE, ALPHA/BETA FOLD FAMILY PROTEIN"/>
    <property type="match status" value="1"/>
</dbReference>
<gene>
    <name evidence="2" type="ORF">WCD58_10210</name>
</gene>
<accession>A0ABU8M385</accession>
<dbReference type="InterPro" id="IPR000073">
    <property type="entry name" value="AB_hydrolase_1"/>
</dbReference>
<organism evidence="2 3">
    <name type="scientific">Actinomycetospora flava</name>
    <dbReference type="NCBI Taxonomy" id="3129232"/>
    <lineage>
        <taxon>Bacteria</taxon>
        <taxon>Bacillati</taxon>
        <taxon>Actinomycetota</taxon>
        <taxon>Actinomycetes</taxon>
        <taxon>Pseudonocardiales</taxon>
        <taxon>Pseudonocardiaceae</taxon>
        <taxon>Actinomycetospora</taxon>
    </lineage>
</organism>
<comment type="caution">
    <text evidence="2">The sequence shown here is derived from an EMBL/GenBank/DDBJ whole genome shotgun (WGS) entry which is preliminary data.</text>
</comment>
<name>A0ABU8M385_9PSEU</name>
<sequence>MYASLPDLDVYFEDHGAGAPLVLLHGGMQTLDLSFGALMPLLTPHRRVIPIELQGHGRTADPADREVTLANQAGDVVGVLDHLGLARADVLGFSWGGYVALETALRHPDRVDRLVLAAVNTRADGYHAEIHDPEQWATSTRMPTEEDFAAMVGGYERYGISTFEAVNAKLQPIVGAEENWTPEQLATVAAPTLVMIGDHDFVRVDHAVAMADAIPDAALAVLPRTKHTEVVGRVGIVAPLLEDFLGR</sequence>
<evidence type="ECO:0000313" key="2">
    <source>
        <dbReference type="EMBL" id="MEJ2861531.1"/>
    </source>
</evidence>
<keyword evidence="2" id="KW-0378">Hydrolase</keyword>
<protein>
    <submittedName>
        <fullName evidence="2">Alpha/beta hydrolase</fullName>
    </submittedName>
</protein>
<dbReference type="Proteomes" id="UP001369736">
    <property type="component" value="Unassembled WGS sequence"/>
</dbReference>
<dbReference type="RefSeq" id="WP_337702296.1">
    <property type="nucleotide sequence ID" value="NZ_JBBEGM010000003.1"/>
</dbReference>
<dbReference type="EMBL" id="JBBEGM010000003">
    <property type="protein sequence ID" value="MEJ2861531.1"/>
    <property type="molecule type" value="Genomic_DNA"/>
</dbReference>
<feature type="domain" description="AB hydrolase-1" evidence="1">
    <location>
        <begin position="20"/>
        <end position="127"/>
    </location>
</feature>
<evidence type="ECO:0000259" key="1">
    <source>
        <dbReference type="Pfam" id="PF00561"/>
    </source>
</evidence>
<dbReference type="GO" id="GO:0016787">
    <property type="term" value="F:hydrolase activity"/>
    <property type="evidence" value="ECO:0007669"/>
    <property type="project" value="UniProtKB-KW"/>
</dbReference>
<dbReference type="Pfam" id="PF00561">
    <property type="entry name" value="Abhydrolase_1"/>
    <property type="match status" value="1"/>
</dbReference>
<proteinExistence type="predicted"/>
<reference evidence="2 3" key="1">
    <citation type="submission" date="2024-03" db="EMBL/GenBank/DDBJ databases">
        <title>Actinomycetospora sp. OC33-EN07, a novel actinomycete isolated from wild orchid (Aerides multiflora).</title>
        <authorList>
            <person name="Suriyachadkun C."/>
        </authorList>
    </citation>
    <scope>NUCLEOTIDE SEQUENCE [LARGE SCALE GENOMIC DNA]</scope>
    <source>
        <strain evidence="2 3">OC33-EN07</strain>
    </source>
</reference>
<dbReference type="InterPro" id="IPR050471">
    <property type="entry name" value="AB_hydrolase"/>
</dbReference>
<keyword evidence="3" id="KW-1185">Reference proteome</keyword>
<dbReference type="InterPro" id="IPR029058">
    <property type="entry name" value="AB_hydrolase_fold"/>
</dbReference>